<feature type="compositionally biased region" description="Basic residues" evidence="1">
    <location>
        <begin position="23"/>
        <end position="34"/>
    </location>
</feature>
<evidence type="ECO:0000256" key="1">
    <source>
        <dbReference type="SAM" id="MobiDB-lite"/>
    </source>
</evidence>
<feature type="compositionally biased region" description="Basic and acidic residues" evidence="1">
    <location>
        <begin position="1284"/>
        <end position="1306"/>
    </location>
</feature>
<feature type="compositionally biased region" description="Low complexity" evidence="1">
    <location>
        <begin position="1317"/>
        <end position="1329"/>
    </location>
</feature>
<feature type="compositionally biased region" description="Basic and acidic residues" evidence="1">
    <location>
        <begin position="607"/>
        <end position="630"/>
    </location>
</feature>
<feature type="compositionally biased region" description="Low complexity" evidence="1">
    <location>
        <begin position="333"/>
        <end position="354"/>
    </location>
</feature>
<feature type="compositionally biased region" description="Basic residues" evidence="1">
    <location>
        <begin position="159"/>
        <end position="168"/>
    </location>
</feature>
<feature type="region of interest" description="Disordered" evidence="1">
    <location>
        <begin position="1113"/>
        <end position="1152"/>
    </location>
</feature>
<feature type="compositionally biased region" description="Basic residues" evidence="1">
    <location>
        <begin position="274"/>
        <end position="289"/>
    </location>
</feature>
<organism evidence="2 3">
    <name type="scientific">Trametes pubescens</name>
    <name type="common">White-rot fungus</name>
    <dbReference type="NCBI Taxonomy" id="154538"/>
    <lineage>
        <taxon>Eukaryota</taxon>
        <taxon>Fungi</taxon>
        <taxon>Dikarya</taxon>
        <taxon>Basidiomycota</taxon>
        <taxon>Agaricomycotina</taxon>
        <taxon>Agaricomycetes</taxon>
        <taxon>Polyporales</taxon>
        <taxon>Polyporaceae</taxon>
        <taxon>Trametes</taxon>
    </lineage>
</organism>
<comment type="caution">
    <text evidence="2">The sequence shown here is derived from an EMBL/GenBank/DDBJ whole genome shotgun (WGS) entry which is preliminary data.</text>
</comment>
<proteinExistence type="predicted"/>
<dbReference type="STRING" id="154538.A0A1M2W4N2"/>
<feature type="compositionally biased region" description="Pro residues" evidence="1">
    <location>
        <begin position="1191"/>
        <end position="1209"/>
    </location>
</feature>
<dbReference type="EMBL" id="MNAD01000234">
    <property type="protein sequence ID" value="OJT14817.1"/>
    <property type="molecule type" value="Genomic_DNA"/>
</dbReference>
<dbReference type="Proteomes" id="UP000184267">
    <property type="component" value="Unassembled WGS sequence"/>
</dbReference>
<evidence type="ECO:0000313" key="2">
    <source>
        <dbReference type="EMBL" id="OJT14817.1"/>
    </source>
</evidence>
<dbReference type="OrthoDB" id="3258279at2759"/>
<feature type="compositionally biased region" description="Polar residues" evidence="1">
    <location>
        <begin position="700"/>
        <end position="727"/>
    </location>
</feature>
<feature type="compositionally biased region" description="Low complexity" evidence="1">
    <location>
        <begin position="187"/>
        <end position="206"/>
    </location>
</feature>
<feature type="compositionally biased region" description="Basic and acidic residues" evidence="1">
    <location>
        <begin position="560"/>
        <end position="576"/>
    </location>
</feature>
<feature type="compositionally biased region" description="Acidic residues" evidence="1">
    <location>
        <begin position="577"/>
        <end position="590"/>
    </location>
</feature>
<evidence type="ECO:0000313" key="3">
    <source>
        <dbReference type="Proteomes" id="UP000184267"/>
    </source>
</evidence>
<gene>
    <name evidence="2" type="ORF">TRAPUB_8611</name>
</gene>
<feature type="compositionally biased region" description="Acidic residues" evidence="1">
    <location>
        <begin position="481"/>
        <end position="498"/>
    </location>
</feature>
<feature type="compositionally biased region" description="Low complexity" evidence="1">
    <location>
        <begin position="1178"/>
        <end position="1190"/>
    </location>
</feature>
<feature type="compositionally biased region" description="Polar residues" evidence="1">
    <location>
        <begin position="130"/>
        <end position="150"/>
    </location>
</feature>
<feature type="region of interest" description="Disordered" evidence="1">
    <location>
        <begin position="1045"/>
        <end position="1074"/>
    </location>
</feature>
<sequence>MENVPPLAMNGDDIPSLDDLLHHKRNVKASRQKRSLALNSRTNADNDDGRSEDDSGLLTPPSSQQELEEDDMDPARMLFSPPPEEVLRGNGRSSTSRARSVPVQLPFTPSLLADSAPGAAASKRKRNAHQRSSSHTALSSIIDSPSTSQAPAEATPNPKPRKQSKRHAPTITIDSPTRPSAEPLDEPSTPTRTSSQRRSQSPTKRSLFASPHHTNPDADYIAPLPVLSRQSLSARRRSATPIPPYEPPRERFTPPREIIHTPPPVSQSPSKVSKSSKRKSAAPKSKKKLVIQVKSEPPEVDLLEPPPPPSPTDDPLLLKGTDRPKRQHKPRVSNLSTSSSTHSRETPSIASSSPVSPPRAGGIGRLPDLNSSMDVSMMDHSYDSADDSFAGPEAPVFDFTNAPDNSAVWDDQESDDSDDFDQTGEYTGRFKILTVPTKADPPSSCTRTRQQAWGHPISPFPGSTGRRTSLPSSPPLRAGPDDDGEMDFQESPDEDDVFFLDGPVSAETSTEGDMSLETVDVSEESMEIQETPRALSPMRSPSPLPIVDVPESGDASVVHHPGDHHVRFAARRLSEEHQDEDVDMSIDDVSFESNQDDTALAQSSLPSEEHQHGPSAEPEHADMPLDEHVHVSHAPEAPADAEHWSDSSDEETVDRELSREPDPESEDEDRPPRPTLLTPARASTPARSTSPQTRPRGFLSITSPLRRQKSPSVQARSVSPVESTMPSIHSVFATPAVPRVYVEDVAESSARGAREETQETAVEEQDMDVEDGADAATEVEDGSSDENEQLDDGVIKITSGDPRVAARAAAILKMHDYDFVIQDPARKRRFSSVDSAVRKARRKSVVEGGITKQNTPMKRRRTFGGVLGDKVIIPGSPSMTVPELLHEAERTVEQRLHTPARATSFLSDSGMFKVPLDRSAFETPGPRQKVHARPAFNSIGPRSWDKDDWKLLDACFTDERLALGSHKRPLGEAVLASVEDVDLEHVVDRFLEQTGGVPMDDCWPGWNREDLLRRTYALQKKQRSGKVAPPTPSGRFASVTLSEVPDFTPLPSRQSSMQPGLQRRESASSAYSVKPSVPASLLAPRYSHLLDEAIAISKGEGSAHTNVQPVEYRSTSLPAPETPNRLAESEGSGAANLSAVAPSPRAVSERPQALLTPSRSIGSRMKGFFFSYLPTATKTTQPKKPAAPAHPGLPIPPPEMFQKPRPPISTPVSKPPSKTVHPKELVQLNHAPPPKPSRIPRFAQKPQRMVELHPAPAPPEPRPRSGSSLGLVSDRRSSSGSVKDLVKGFETLEKQQERERAEEATRLRRVRSVGEWATQAGGKGKAAQGPKRGTWKP</sequence>
<dbReference type="OMA" id="WTKEDWK"/>
<feature type="region of interest" description="Disordered" evidence="1">
    <location>
        <begin position="1178"/>
        <end position="1337"/>
    </location>
</feature>
<reference evidence="2 3" key="1">
    <citation type="submission" date="2016-10" db="EMBL/GenBank/DDBJ databases">
        <title>Genome sequence of the basidiomycete white-rot fungus Trametes pubescens.</title>
        <authorList>
            <person name="Makela M.R."/>
            <person name="Granchi Z."/>
            <person name="Peng M."/>
            <person name="De Vries R.P."/>
            <person name="Grigoriev I."/>
            <person name="Riley R."/>
            <person name="Hilden K."/>
        </authorList>
    </citation>
    <scope>NUCLEOTIDE SEQUENCE [LARGE SCALE GENOMIC DNA]</scope>
    <source>
        <strain evidence="2 3">FBCC735</strain>
    </source>
</reference>
<feature type="compositionally biased region" description="Acidic residues" evidence="1">
    <location>
        <begin position="761"/>
        <end position="788"/>
    </location>
</feature>
<feature type="compositionally biased region" description="Polar residues" evidence="1">
    <location>
        <begin position="591"/>
        <end position="606"/>
    </location>
</feature>
<keyword evidence="3" id="KW-1185">Reference proteome</keyword>
<feature type="compositionally biased region" description="Acidic residues" evidence="1">
    <location>
        <begin position="410"/>
        <end position="422"/>
    </location>
</feature>
<feature type="compositionally biased region" description="Basic and acidic residues" evidence="1">
    <location>
        <begin position="247"/>
        <end position="259"/>
    </location>
</feature>
<name>A0A1M2W4N2_TRAPU</name>
<protein>
    <submittedName>
        <fullName evidence="2">Uncharacterized protein</fullName>
    </submittedName>
</protein>
<accession>A0A1M2W4N2</accession>
<feature type="region of interest" description="Disordered" evidence="1">
    <location>
        <begin position="23"/>
        <end position="788"/>
    </location>
</feature>